<keyword evidence="2" id="KW-0812">Transmembrane</keyword>
<dbReference type="PANTHER" id="PTHR37846:SF1">
    <property type="entry name" value="DEACETYLASE-LIKE PROTEIN"/>
    <property type="match status" value="1"/>
</dbReference>
<dbReference type="EMBL" id="JAQQWL010000004">
    <property type="protein sequence ID" value="KAK8076658.1"/>
    <property type="molecule type" value="Genomic_DNA"/>
</dbReference>
<name>A0ABR1VZM1_9PEZI</name>
<dbReference type="Pfam" id="PF24841">
    <property type="entry name" value="DUF7719"/>
    <property type="match status" value="1"/>
</dbReference>
<evidence type="ECO:0000313" key="4">
    <source>
        <dbReference type="EMBL" id="KAK8076658.1"/>
    </source>
</evidence>
<gene>
    <name evidence="4" type="ORF">PG994_003930</name>
</gene>
<evidence type="ECO:0000256" key="2">
    <source>
        <dbReference type="SAM" id="Phobius"/>
    </source>
</evidence>
<keyword evidence="2" id="KW-0472">Membrane</keyword>
<dbReference type="RefSeq" id="XP_066719617.1">
    <property type="nucleotide sequence ID" value="XM_066855339.1"/>
</dbReference>
<proteinExistence type="predicted"/>
<keyword evidence="5" id="KW-1185">Reference proteome</keyword>
<evidence type="ECO:0000256" key="1">
    <source>
        <dbReference type="SAM" id="MobiDB-lite"/>
    </source>
</evidence>
<evidence type="ECO:0000313" key="5">
    <source>
        <dbReference type="Proteomes" id="UP001480595"/>
    </source>
</evidence>
<feature type="domain" description="DUF7719" evidence="3">
    <location>
        <begin position="169"/>
        <end position="232"/>
    </location>
</feature>
<dbReference type="InterPro" id="IPR056136">
    <property type="entry name" value="DUF7719"/>
</dbReference>
<evidence type="ECO:0000259" key="3">
    <source>
        <dbReference type="Pfam" id="PF24841"/>
    </source>
</evidence>
<dbReference type="GeneID" id="92088402"/>
<accession>A0ABR1VZM1</accession>
<dbReference type="Proteomes" id="UP001480595">
    <property type="component" value="Unassembled WGS sequence"/>
</dbReference>
<protein>
    <recommendedName>
        <fullName evidence="3">DUF7719 domain-containing protein</fullName>
    </recommendedName>
</protein>
<keyword evidence="2" id="KW-1133">Transmembrane helix</keyword>
<feature type="transmembrane region" description="Helical" evidence="2">
    <location>
        <begin position="206"/>
        <end position="232"/>
    </location>
</feature>
<sequence length="235" mass="25694">MVQSRKERKATEKSPAGIELAHPDKSGPTEKTLLDWATERKLFDEADTRQRALGNKKGGAGAPAGAAEPFYVGKRGGSEAAPPAAAVLTTTADRVLEAILCSVSLCTLHFTLDVLVQQQYAVNLEWHTIITRTLRAFLVFTPLFYTLHPHPSSLILVPAVPRRYQEPIRQALFFAASVAAGCHLIQITNTYGYLAVMKRSPPLGCLWVWSVIELNLLPATASVGIALAYLWLGFR</sequence>
<reference evidence="4 5" key="1">
    <citation type="submission" date="2023-01" db="EMBL/GenBank/DDBJ databases">
        <title>Analysis of 21 Apiospora genomes using comparative genomics revels a genus with tremendous synthesis potential of carbohydrate active enzymes and secondary metabolites.</title>
        <authorList>
            <person name="Sorensen T."/>
        </authorList>
    </citation>
    <scope>NUCLEOTIDE SEQUENCE [LARGE SCALE GENOMIC DNA]</scope>
    <source>
        <strain evidence="4 5">CBS 135458</strain>
    </source>
</reference>
<dbReference type="PANTHER" id="PTHR37846">
    <property type="entry name" value="YALI0B21296P"/>
    <property type="match status" value="1"/>
</dbReference>
<feature type="transmembrane region" description="Helical" evidence="2">
    <location>
        <begin position="171"/>
        <end position="194"/>
    </location>
</feature>
<comment type="caution">
    <text evidence="4">The sequence shown here is derived from an EMBL/GenBank/DDBJ whole genome shotgun (WGS) entry which is preliminary data.</text>
</comment>
<organism evidence="4 5">
    <name type="scientific">Apiospora phragmitis</name>
    <dbReference type="NCBI Taxonomy" id="2905665"/>
    <lineage>
        <taxon>Eukaryota</taxon>
        <taxon>Fungi</taxon>
        <taxon>Dikarya</taxon>
        <taxon>Ascomycota</taxon>
        <taxon>Pezizomycotina</taxon>
        <taxon>Sordariomycetes</taxon>
        <taxon>Xylariomycetidae</taxon>
        <taxon>Amphisphaeriales</taxon>
        <taxon>Apiosporaceae</taxon>
        <taxon>Apiospora</taxon>
    </lineage>
</organism>
<feature type="region of interest" description="Disordered" evidence="1">
    <location>
        <begin position="1"/>
        <end position="31"/>
    </location>
</feature>